<name>A0AAD5URZ9_9APHY</name>
<evidence type="ECO:0000313" key="4">
    <source>
        <dbReference type="Proteomes" id="UP001212997"/>
    </source>
</evidence>
<sequence>MPVRKRKLNVYYPADPEEDSDSESTASEIASPDTIRSTVIHRTSRRYRQRESNIVGTFPVDDEAEDDDNVSGTAEPVEAIEGVITDDPSMDVDIDVEMAEMHDDVEVLCEPEKSVRWTGEYFWPTSLAALGLMVQLNHQKDTCPSPDLAPRNFVVIDTNGIHDVSLQYCDCHLAVPPIQQLLRYGWYPGTTTSPQTAVTMTCLTQFHVLTLQSKITAYDYYYSLARLSDNAGIFKAKDRYKLFLRVVRQWRHLKMLKRAGRAQDPGGVQATKPGELAILCPACPQAKWNIPASMLDADGFPTDEWWNSPIFSIDANFRLKRKKVSSNHADLGLGTGWAYFVDDEMYKQYVGDHTDDKEPEPTCHNHHAQVDSDSSTKGFDINGVVAVICSRHQFFLPTAVADLTKGEKFCCVDFVFVSGVRHFKYRGAFVSYDIVCQWAIRLKERVKDLPFDVEIDLSTFPFVFLVPKFHLPAHVRKCQVRFSFNLQPGVGRTDGEGIERDWSGLNPLATSVREMGPGSRHDTLDDHFGDWNFRRTVALPDELKSKLLSAIDSRNKHAKLLHSFTESLLEDIVQQWTSMVEEWEKDHEKPNPYEMDSEVQGITSRLCLLTSLILDWAFLSEPTQAEVRKQLLEEETAEALSQTMALENLEREGELVSATEFIVMGLEIETIQSHLHEELSRHETRTARQEAMLQKKRNSLQRKITTYCQIQMSFMPFVSTLPDNRPSTNAAHPENFKLWLPSEVAAPLRRLCVSGVAEKEWQLRRGQLGDTLAQIRRSLCVHTHLTKYKKKNVRGQRPNTRHNALIDTNSRRTRRHANAYNHARKAMLALDPGRDNWQQDFLPLLDSDIVPLYVAIYSDDDPKTSRKSQKDRRTNMTNVAEGHRTVPWIWRASGILSDDNTDISTENLNDALRIEWCRTRARYTRWDEDILFLLFEMRRMREFFDRRAEWWLGLMGNRGSEDSTLLCGLRAYPRRQAAILRGMSDRCHNLWEFIDTIEDKLWKSTPDAD</sequence>
<dbReference type="Pfam" id="PF18758">
    <property type="entry name" value="KDZ"/>
    <property type="match status" value="1"/>
</dbReference>
<reference evidence="3" key="1">
    <citation type="submission" date="2022-07" db="EMBL/GenBank/DDBJ databases">
        <title>Genome Sequence of Physisporinus lineatus.</title>
        <authorList>
            <person name="Buettner E."/>
        </authorList>
    </citation>
    <scope>NUCLEOTIDE SEQUENCE</scope>
    <source>
        <strain evidence="3">VT162</strain>
    </source>
</reference>
<evidence type="ECO:0000256" key="1">
    <source>
        <dbReference type="SAM" id="MobiDB-lite"/>
    </source>
</evidence>
<dbReference type="InterPro" id="IPR040521">
    <property type="entry name" value="KDZ"/>
</dbReference>
<dbReference type="PANTHER" id="PTHR33096">
    <property type="entry name" value="CXC2 DOMAIN-CONTAINING PROTEIN"/>
    <property type="match status" value="1"/>
</dbReference>
<comment type="caution">
    <text evidence="3">The sequence shown here is derived from an EMBL/GenBank/DDBJ whole genome shotgun (WGS) entry which is preliminary data.</text>
</comment>
<feature type="domain" description="CxC2-like cysteine cluster KDZ transposase-associated" evidence="2">
    <location>
        <begin position="127"/>
        <end position="232"/>
    </location>
</feature>
<dbReference type="InterPro" id="IPR041457">
    <property type="entry name" value="CxC2_KDZ-assoc"/>
</dbReference>
<keyword evidence="4" id="KW-1185">Reference proteome</keyword>
<proteinExistence type="predicted"/>
<organism evidence="3 4">
    <name type="scientific">Meripilus lineatus</name>
    <dbReference type="NCBI Taxonomy" id="2056292"/>
    <lineage>
        <taxon>Eukaryota</taxon>
        <taxon>Fungi</taxon>
        <taxon>Dikarya</taxon>
        <taxon>Basidiomycota</taxon>
        <taxon>Agaricomycotina</taxon>
        <taxon>Agaricomycetes</taxon>
        <taxon>Polyporales</taxon>
        <taxon>Meripilaceae</taxon>
        <taxon>Meripilus</taxon>
    </lineage>
</organism>
<evidence type="ECO:0000259" key="2">
    <source>
        <dbReference type="Pfam" id="PF18803"/>
    </source>
</evidence>
<accession>A0AAD5URZ9</accession>
<dbReference type="Proteomes" id="UP001212997">
    <property type="component" value="Unassembled WGS sequence"/>
</dbReference>
<feature type="region of interest" description="Disordered" evidence="1">
    <location>
        <begin position="1"/>
        <end position="43"/>
    </location>
</feature>
<dbReference type="EMBL" id="JANAWD010000754">
    <property type="protein sequence ID" value="KAJ3476088.1"/>
    <property type="molecule type" value="Genomic_DNA"/>
</dbReference>
<evidence type="ECO:0000313" key="3">
    <source>
        <dbReference type="EMBL" id="KAJ3476088.1"/>
    </source>
</evidence>
<protein>
    <recommendedName>
        <fullName evidence="2">CxC2-like cysteine cluster KDZ transposase-associated domain-containing protein</fullName>
    </recommendedName>
</protein>
<gene>
    <name evidence="3" type="ORF">NLI96_g11402</name>
</gene>
<dbReference type="Pfam" id="PF18803">
    <property type="entry name" value="CxC2"/>
    <property type="match status" value="1"/>
</dbReference>
<dbReference type="PANTHER" id="PTHR33096:SF1">
    <property type="entry name" value="CXC1-LIKE CYSTEINE CLUSTER ASSOCIATED WITH KDZ TRANSPOSASES DOMAIN-CONTAINING PROTEIN"/>
    <property type="match status" value="1"/>
</dbReference>
<dbReference type="AlphaFoldDB" id="A0AAD5URZ9"/>